<evidence type="ECO:0000256" key="1">
    <source>
        <dbReference type="SAM" id="MobiDB-lite"/>
    </source>
</evidence>
<proteinExistence type="predicted"/>
<protein>
    <submittedName>
        <fullName evidence="2">Uncharacterized protein</fullName>
    </submittedName>
</protein>
<organism evidence="2 3">
    <name type="scientific">Aphanomyces astaci</name>
    <name type="common">Crayfish plague agent</name>
    <dbReference type="NCBI Taxonomy" id="112090"/>
    <lineage>
        <taxon>Eukaryota</taxon>
        <taxon>Sar</taxon>
        <taxon>Stramenopiles</taxon>
        <taxon>Oomycota</taxon>
        <taxon>Saprolegniomycetes</taxon>
        <taxon>Saprolegniales</taxon>
        <taxon>Verrucalvaceae</taxon>
        <taxon>Aphanomyces</taxon>
    </lineage>
</organism>
<dbReference type="VEuPathDB" id="FungiDB:H257_05394"/>
<evidence type="ECO:0000313" key="2">
    <source>
        <dbReference type="EMBL" id="RHY00766.1"/>
    </source>
</evidence>
<accession>A0A397A1I1</accession>
<evidence type="ECO:0000313" key="3">
    <source>
        <dbReference type="Proteomes" id="UP000265427"/>
    </source>
</evidence>
<reference evidence="2 3" key="1">
    <citation type="submission" date="2018-08" db="EMBL/GenBank/DDBJ databases">
        <title>Aphanomyces genome sequencing and annotation.</title>
        <authorList>
            <person name="Minardi D."/>
            <person name="Oidtmann B."/>
            <person name="Van Der Giezen M."/>
            <person name="Studholme D.J."/>
        </authorList>
    </citation>
    <scope>NUCLEOTIDE SEQUENCE [LARGE SCALE GENOMIC DNA]</scope>
    <source>
        <strain evidence="2 3">Kv</strain>
    </source>
</reference>
<gene>
    <name evidence="2" type="ORF">DYB36_013001</name>
</gene>
<sequence length="164" mass="18920">MDEGGEDRGEEHGEEHGEERVEDLPPEKKDEVKSIPALRAQLDDGTYVDTSPCVTKLFVYVVQARYRHKEPELLNELNNTYDYMVKNLDPIMSEALEDLMLHRPEQVAAYLAFYMAGTQLQPQAYFERKVQPALGLAMDSVIRDKPDDVKAYLMTFFDQRANIY</sequence>
<name>A0A397A1I1_APHAT</name>
<feature type="region of interest" description="Disordered" evidence="1">
    <location>
        <begin position="1"/>
        <end position="32"/>
    </location>
</feature>
<comment type="caution">
    <text evidence="2">The sequence shown here is derived from an EMBL/GenBank/DDBJ whole genome shotgun (WGS) entry which is preliminary data.</text>
</comment>
<dbReference type="AlphaFoldDB" id="A0A397A1I1"/>
<dbReference type="Proteomes" id="UP000265427">
    <property type="component" value="Unassembled WGS sequence"/>
</dbReference>
<dbReference type="EMBL" id="QUSZ01008202">
    <property type="protein sequence ID" value="RHY00766.1"/>
    <property type="molecule type" value="Genomic_DNA"/>
</dbReference>